<dbReference type="InterPro" id="IPR000719">
    <property type="entry name" value="Prot_kinase_dom"/>
</dbReference>
<feature type="domain" description="Protein kinase" evidence="1">
    <location>
        <begin position="2"/>
        <end position="225"/>
    </location>
</feature>
<protein>
    <recommendedName>
        <fullName evidence="1">Protein kinase domain-containing protein</fullName>
    </recommendedName>
</protein>
<organism evidence="2 3">
    <name type="scientific">Pristionchus entomophagus</name>
    <dbReference type="NCBI Taxonomy" id="358040"/>
    <lineage>
        <taxon>Eukaryota</taxon>
        <taxon>Metazoa</taxon>
        <taxon>Ecdysozoa</taxon>
        <taxon>Nematoda</taxon>
        <taxon>Chromadorea</taxon>
        <taxon>Rhabditida</taxon>
        <taxon>Rhabditina</taxon>
        <taxon>Diplogasteromorpha</taxon>
        <taxon>Diplogasteroidea</taxon>
        <taxon>Neodiplogasteridae</taxon>
        <taxon>Pristionchus</taxon>
    </lineage>
</organism>
<comment type="caution">
    <text evidence="2">The sequence shown here is derived from an EMBL/GenBank/DDBJ whole genome shotgun (WGS) entry which is preliminary data.</text>
</comment>
<dbReference type="InterPro" id="IPR011009">
    <property type="entry name" value="Kinase-like_dom_sf"/>
</dbReference>
<name>A0AAV5U0C6_9BILA</name>
<dbReference type="GO" id="GO:0004672">
    <property type="term" value="F:protein kinase activity"/>
    <property type="evidence" value="ECO:0007669"/>
    <property type="project" value="InterPro"/>
</dbReference>
<evidence type="ECO:0000313" key="3">
    <source>
        <dbReference type="Proteomes" id="UP001432027"/>
    </source>
</evidence>
<reference evidence="2" key="1">
    <citation type="submission" date="2023-10" db="EMBL/GenBank/DDBJ databases">
        <title>Genome assembly of Pristionchus species.</title>
        <authorList>
            <person name="Yoshida K."/>
            <person name="Sommer R.J."/>
        </authorList>
    </citation>
    <scope>NUCLEOTIDE SEQUENCE</scope>
    <source>
        <strain evidence="2">RS0144</strain>
    </source>
</reference>
<dbReference type="InterPro" id="IPR050235">
    <property type="entry name" value="CK1_Ser-Thr_kinase"/>
</dbReference>
<accession>A0AAV5U0C6</accession>
<dbReference type="PROSITE" id="PS50011">
    <property type="entry name" value="PROTEIN_KINASE_DOM"/>
    <property type="match status" value="1"/>
</dbReference>
<sequence>SYTVLKALGNSGLTRLYLVLNGCGAVTVSALNAVHSINYALLFQKEMEVLENLREVPSEEKSHFLTLFDKGRTSIFRFAIVMQTGPTLHQIRKEMLYHDDFGEYTAAYIAFGTFQAVRDLHNLEFVHRDINLGRFAVGFDKYEKQIFMYNLGSMKRYMTDREHINRPGRQEEFTGSLLFASRNAMMGYEQSRRDDLESWLYMVFDVYDRQTFSSFFEGKMFYFNI</sequence>
<dbReference type="Proteomes" id="UP001432027">
    <property type="component" value="Unassembled WGS sequence"/>
</dbReference>
<evidence type="ECO:0000313" key="2">
    <source>
        <dbReference type="EMBL" id="GMS99907.1"/>
    </source>
</evidence>
<dbReference type="PANTHER" id="PTHR11909">
    <property type="entry name" value="CASEIN KINASE-RELATED"/>
    <property type="match status" value="1"/>
</dbReference>
<dbReference type="SUPFAM" id="SSF56112">
    <property type="entry name" value="Protein kinase-like (PK-like)"/>
    <property type="match status" value="1"/>
</dbReference>
<gene>
    <name evidence="2" type="ORF">PENTCL1PPCAC_22082</name>
</gene>
<proteinExistence type="predicted"/>
<keyword evidence="3" id="KW-1185">Reference proteome</keyword>
<evidence type="ECO:0000259" key="1">
    <source>
        <dbReference type="PROSITE" id="PS50011"/>
    </source>
</evidence>
<feature type="non-terminal residue" evidence="2">
    <location>
        <position position="1"/>
    </location>
</feature>
<dbReference type="Gene3D" id="1.10.510.10">
    <property type="entry name" value="Transferase(Phosphotransferase) domain 1"/>
    <property type="match status" value="1"/>
</dbReference>
<dbReference type="EMBL" id="BTSX01000005">
    <property type="protein sequence ID" value="GMS99907.1"/>
    <property type="molecule type" value="Genomic_DNA"/>
</dbReference>
<dbReference type="GO" id="GO:0005524">
    <property type="term" value="F:ATP binding"/>
    <property type="evidence" value="ECO:0007669"/>
    <property type="project" value="InterPro"/>
</dbReference>
<dbReference type="AlphaFoldDB" id="A0AAV5U0C6"/>